<keyword evidence="1" id="KW-0812">Transmembrane</keyword>
<feature type="transmembrane region" description="Helical" evidence="1">
    <location>
        <begin position="21"/>
        <end position="41"/>
    </location>
</feature>
<keyword evidence="1" id="KW-1133">Transmembrane helix</keyword>
<protein>
    <submittedName>
        <fullName evidence="2">Vancomycin resistance protein YoaR</fullName>
    </submittedName>
</protein>
<evidence type="ECO:0000313" key="2">
    <source>
        <dbReference type="EMBL" id="TDO37276.1"/>
    </source>
</evidence>
<gene>
    <name evidence="2" type="ORF">C8E87_0890</name>
</gene>
<comment type="caution">
    <text evidence="2">The sequence shown here is derived from an EMBL/GenBank/DDBJ whole genome shotgun (WGS) entry which is preliminary data.</text>
</comment>
<evidence type="ECO:0000256" key="1">
    <source>
        <dbReference type="SAM" id="Phobius"/>
    </source>
</evidence>
<dbReference type="AlphaFoldDB" id="A0A4R6JQW3"/>
<dbReference type="Proteomes" id="UP000294901">
    <property type="component" value="Unassembled WGS sequence"/>
</dbReference>
<reference evidence="2 3" key="1">
    <citation type="submission" date="2019-03" db="EMBL/GenBank/DDBJ databases">
        <title>Sequencing the genomes of 1000 actinobacteria strains.</title>
        <authorList>
            <person name="Klenk H.-P."/>
        </authorList>
    </citation>
    <scope>NUCLEOTIDE SEQUENCE [LARGE SCALE GENOMIC DNA]</scope>
    <source>
        <strain evidence="2 3">DSM 43805</strain>
    </source>
</reference>
<keyword evidence="3" id="KW-1185">Reference proteome</keyword>
<dbReference type="Pfam" id="PF04294">
    <property type="entry name" value="VanW"/>
    <property type="match status" value="1"/>
</dbReference>
<dbReference type="PANTHER" id="PTHR35788:SF1">
    <property type="entry name" value="EXPORTED PROTEIN"/>
    <property type="match status" value="1"/>
</dbReference>
<dbReference type="EMBL" id="SNWR01000001">
    <property type="protein sequence ID" value="TDO37276.1"/>
    <property type="molecule type" value="Genomic_DNA"/>
</dbReference>
<dbReference type="InterPro" id="IPR007391">
    <property type="entry name" value="Vancomycin_resist_VanW"/>
</dbReference>
<sequence length="426" mass="45459">MPVHDQYVTNVYGHPRGRRRWVLGVGIGVLVLLVGIGVLLVRPSAVVPGNTFIAGVAVGGLNDQQLRDALNGPVRERVEQPVEIVAGDRRFTARPGELGVRLDADATRRSVGATRLRWPGGRNDVTPVLNVDEAAARKGLAVLLAPVIRPARDASVELARPGTVLDGKGDLAYEASDRGVTVREGEPGRGVDTAEAVRALAGTVRDGGAEMTVAVRVLPPGHAEPKLSGVDQLIGTFTTYHPCCAPRVANIHRIAELVDGAVVPAGATFSLNDTAGERTRARGFVPAPAIVDGELEDQLGGGVSQFSTTLFNAAWFAGLDIVKHQPHSLYISRYPPGREATLDWRAIDNVIRNDTSAPFVIRVRTTGTSVTVGLYGHTGDREVRSVTGPRRPRENGGFRVTVTRTVLDGGRETSTKTLSWTYRGLD</sequence>
<dbReference type="InterPro" id="IPR052913">
    <property type="entry name" value="Glycopeptide_resist_protein"/>
</dbReference>
<name>A0A4R6JQW3_9ACTN</name>
<accession>A0A4R6JQW3</accession>
<proteinExistence type="predicted"/>
<organism evidence="2 3">
    <name type="scientific">Paractinoplanes brasiliensis</name>
    <dbReference type="NCBI Taxonomy" id="52695"/>
    <lineage>
        <taxon>Bacteria</taxon>
        <taxon>Bacillati</taxon>
        <taxon>Actinomycetota</taxon>
        <taxon>Actinomycetes</taxon>
        <taxon>Micromonosporales</taxon>
        <taxon>Micromonosporaceae</taxon>
        <taxon>Paractinoplanes</taxon>
    </lineage>
</organism>
<dbReference type="PANTHER" id="PTHR35788">
    <property type="entry name" value="EXPORTED PROTEIN-RELATED"/>
    <property type="match status" value="1"/>
</dbReference>
<evidence type="ECO:0000313" key="3">
    <source>
        <dbReference type="Proteomes" id="UP000294901"/>
    </source>
</evidence>
<keyword evidence="1" id="KW-0472">Membrane</keyword>